<dbReference type="CDD" id="cd02440">
    <property type="entry name" value="AdoMet_MTases"/>
    <property type="match status" value="1"/>
</dbReference>
<dbReference type="GO" id="GO:0016740">
    <property type="term" value="F:transferase activity"/>
    <property type="evidence" value="ECO:0007669"/>
    <property type="project" value="UniProtKB-KW"/>
</dbReference>
<name>A0A2Z4Y3Q3_SUMC1</name>
<evidence type="ECO:0000259" key="1">
    <source>
        <dbReference type="Pfam" id="PF00535"/>
    </source>
</evidence>
<sequence>MKLSVIIPVYNERATIRKIVERVRAVDIPKEIIIVDDCSTDGTRELLPSLEPLVDKIVYHERNQGKGAAIRTGIKHVTGDYVIIQDADLEYDPQEYHLLLEPILQGKADVVYGSRFLTGKAHRVLYFWHMVGNKFLTLLSNMFTNLNLTDMETCYKMIRADVLKQIEIEQDRFGFEPEITAKLARMNLRIYEVGISYDGRSYAEGKKIGWKDGLQAIWCILKYSRGRYIDHGKVTLRHLEEFETYAEWIYKRLQPYVGERIVEIGAGIGNNVRFLTAAPNRKVVLTDARDEYVQLLREKFDGNPNIAVAYYDALQPPSEELLDFNPDTIVCWNVLEHISDDGVALRHFYDMLASQGRVLLLVPAFQSLYCDIDKNLGHYRRYRLEELCSKVRDAGFTIEHSSYFNPLGAIGWFISGKLLRASRIRPIHVAAQRLLMPLAYVLDKLPLPFGLSVICVGRKPSRPSASS</sequence>
<feature type="domain" description="Glycosyltransferase 2-like" evidence="1">
    <location>
        <begin position="4"/>
        <end position="166"/>
    </location>
</feature>
<dbReference type="InterPro" id="IPR029044">
    <property type="entry name" value="Nucleotide-diphossugar_trans"/>
</dbReference>
<dbReference type="PANTHER" id="PTHR48090">
    <property type="entry name" value="UNDECAPRENYL-PHOSPHATE 4-DEOXY-4-FORMAMIDO-L-ARABINOSE TRANSFERASE-RELATED"/>
    <property type="match status" value="1"/>
</dbReference>
<dbReference type="SUPFAM" id="SSF53335">
    <property type="entry name" value="S-adenosyl-L-methionine-dependent methyltransferases"/>
    <property type="match status" value="1"/>
</dbReference>
<dbReference type="AlphaFoldDB" id="A0A2Z4Y3Q3"/>
<organism evidence="2 3">
    <name type="scientific">Sumerlaea chitinivorans</name>
    <dbReference type="NCBI Taxonomy" id="2250252"/>
    <lineage>
        <taxon>Bacteria</taxon>
        <taxon>Candidatus Sumerlaeota</taxon>
        <taxon>Candidatus Sumerlaeia</taxon>
        <taxon>Candidatus Sumerlaeales</taxon>
        <taxon>Candidatus Sumerlaeaceae</taxon>
        <taxon>Candidatus Sumerlaea</taxon>
    </lineage>
</organism>
<reference evidence="2 3" key="1">
    <citation type="submission" date="2018-05" db="EMBL/GenBank/DDBJ databases">
        <title>A metagenomic window into the 2 km-deep terrestrial subsurface aquifer revealed taxonomically and functionally diverse microbial community comprising novel uncultured bacterial lineages.</title>
        <authorList>
            <person name="Kadnikov V.V."/>
            <person name="Mardanov A.V."/>
            <person name="Beletsky A.V."/>
            <person name="Banks D."/>
            <person name="Pimenov N.V."/>
            <person name="Frank Y.A."/>
            <person name="Karnachuk O.V."/>
            <person name="Ravin N.V."/>
        </authorList>
    </citation>
    <scope>NUCLEOTIDE SEQUENCE [LARGE SCALE GENOMIC DNA]</scope>
    <source>
        <strain evidence="2">BY</strain>
    </source>
</reference>
<accession>A0A2Z4Y3Q3</accession>
<dbReference type="InterPro" id="IPR029063">
    <property type="entry name" value="SAM-dependent_MTases_sf"/>
</dbReference>
<dbReference type="PANTHER" id="PTHR48090:SF7">
    <property type="entry name" value="RFBJ PROTEIN"/>
    <property type="match status" value="1"/>
</dbReference>
<dbReference type="InterPro" id="IPR001173">
    <property type="entry name" value="Glyco_trans_2-like"/>
</dbReference>
<evidence type="ECO:0000313" key="3">
    <source>
        <dbReference type="Proteomes" id="UP000262583"/>
    </source>
</evidence>
<evidence type="ECO:0000313" key="2">
    <source>
        <dbReference type="EMBL" id="AXA35770.1"/>
    </source>
</evidence>
<dbReference type="Gene3D" id="3.90.550.10">
    <property type="entry name" value="Spore Coat Polysaccharide Biosynthesis Protein SpsA, Chain A"/>
    <property type="match status" value="1"/>
</dbReference>
<protein>
    <submittedName>
        <fullName evidence="2">Glycosyl transferase, family 2</fullName>
    </submittedName>
</protein>
<dbReference type="EMBL" id="CP030759">
    <property type="protein sequence ID" value="AXA35770.1"/>
    <property type="molecule type" value="Genomic_DNA"/>
</dbReference>
<dbReference type="InterPro" id="IPR050256">
    <property type="entry name" value="Glycosyltransferase_2"/>
</dbReference>
<dbReference type="Gene3D" id="3.40.50.150">
    <property type="entry name" value="Vaccinia Virus protein VP39"/>
    <property type="match status" value="1"/>
</dbReference>
<proteinExistence type="predicted"/>
<dbReference type="Proteomes" id="UP000262583">
    <property type="component" value="Chromosome"/>
</dbReference>
<dbReference type="KEGG" id="schv:BRCON_0993"/>
<keyword evidence="2" id="KW-0808">Transferase</keyword>
<dbReference type="SUPFAM" id="SSF53448">
    <property type="entry name" value="Nucleotide-diphospho-sugar transferases"/>
    <property type="match status" value="1"/>
</dbReference>
<dbReference type="CDD" id="cd04179">
    <property type="entry name" value="DPM_DPG-synthase_like"/>
    <property type="match status" value="1"/>
</dbReference>
<dbReference type="Pfam" id="PF13489">
    <property type="entry name" value="Methyltransf_23"/>
    <property type="match status" value="1"/>
</dbReference>
<dbReference type="Pfam" id="PF00535">
    <property type="entry name" value="Glycos_transf_2"/>
    <property type="match status" value="1"/>
</dbReference>
<gene>
    <name evidence="2" type="ORF">BRCON_0993</name>
</gene>